<dbReference type="RefSeq" id="XP_001442047.1">
    <property type="nucleotide sequence ID" value="XM_001442010.1"/>
</dbReference>
<proteinExistence type="predicted"/>
<dbReference type="GeneID" id="5027832"/>
<feature type="compositionally biased region" description="Low complexity" evidence="1">
    <location>
        <begin position="146"/>
        <end position="161"/>
    </location>
</feature>
<dbReference type="AlphaFoldDB" id="A0CV33"/>
<evidence type="ECO:0000313" key="3">
    <source>
        <dbReference type="Proteomes" id="UP000000600"/>
    </source>
</evidence>
<dbReference type="KEGG" id="ptm:GSPATT00010818001"/>
<dbReference type="EMBL" id="CT868196">
    <property type="protein sequence ID" value="CAK74650.1"/>
    <property type="molecule type" value="Genomic_DNA"/>
</dbReference>
<evidence type="ECO:0000313" key="2">
    <source>
        <dbReference type="EMBL" id="CAK74650.1"/>
    </source>
</evidence>
<dbReference type="OrthoDB" id="304627at2759"/>
<name>A0CV33_PARTE</name>
<keyword evidence="3" id="KW-1185">Reference proteome</keyword>
<dbReference type="Proteomes" id="UP000000600">
    <property type="component" value="Unassembled WGS sequence"/>
</dbReference>
<organism evidence="2 3">
    <name type="scientific">Paramecium tetraurelia</name>
    <dbReference type="NCBI Taxonomy" id="5888"/>
    <lineage>
        <taxon>Eukaryota</taxon>
        <taxon>Sar</taxon>
        <taxon>Alveolata</taxon>
        <taxon>Ciliophora</taxon>
        <taxon>Intramacronucleata</taxon>
        <taxon>Oligohymenophorea</taxon>
        <taxon>Peniculida</taxon>
        <taxon>Parameciidae</taxon>
        <taxon>Paramecium</taxon>
    </lineage>
</organism>
<sequence length="355" mass="42598">MKSDKEILHTLRRFKEAKIELKKYLSWIEQIKLEMVLAAQSEKQINYYRNQIQGFDTNKLKNGNYPTSESLTEEVQIKCNQMTFQSQQQELNQDNVREFINKYEKMLVQQDQQQQQTTQNSGQTLLIRDSKQQFGTSTIEEMFKLSQSQQDSQQQHQYSYDTSNFGNDQIGKRRQEENLFNNVQNFSKEYEQEQSLQSSKCFKDYMMNQERVDINYNQNKEPQKKSFEQFYQEHVEGEINNIQMEIEEMQRYYGIIKSRFLQRVQTAKDKLTNSFKDLQQIPVINRQSSENSIQKVTEDLKLIDIIKQNMIKQMENNIDQDKIRKLRNMKHQIQLYFNNVEDELLKINEEASVVL</sequence>
<gene>
    <name evidence="2" type="ORF">GSPATT00010818001</name>
</gene>
<feature type="region of interest" description="Disordered" evidence="1">
    <location>
        <begin position="145"/>
        <end position="169"/>
    </location>
</feature>
<dbReference type="InParanoid" id="A0CV33"/>
<dbReference type="OMA" id="KQINYYR"/>
<evidence type="ECO:0000256" key="1">
    <source>
        <dbReference type="SAM" id="MobiDB-lite"/>
    </source>
</evidence>
<accession>A0CV33</accession>
<protein>
    <submittedName>
        <fullName evidence="2">Uncharacterized protein</fullName>
    </submittedName>
</protein>
<dbReference type="HOGENOM" id="CLU_781813_0_0_1"/>
<reference evidence="2 3" key="1">
    <citation type="journal article" date="2006" name="Nature">
        <title>Global trends of whole-genome duplications revealed by the ciliate Paramecium tetraurelia.</title>
        <authorList>
            <consortium name="Genoscope"/>
            <person name="Aury J.-M."/>
            <person name="Jaillon O."/>
            <person name="Duret L."/>
            <person name="Noel B."/>
            <person name="Jubin C."/>
            <person name="Porcel B.M."/>
            <person name="Segurens B."/>
            <person name="Daubin V."/>
            <person name="Anthouard V."/>
            <person name="Aiach N."/>
            <person name="Arnaiz O."/>
            <person name="Billaut A."/>
            <person name="Beisson J."/>
            <person name="Blanc I."/>
            <person name="Bouhouche K."/>
            <person name="Camara F."/>
            <person name="Duharcourt S."/>
            <person name="Guigo R."/>
            <person name="Gogendeau D."/>
            <person name="Katinka M."/>
            <person name="Keller A.-M."/>
            <person name="Kissmehl R."/>
            <person name="Klotz C."/>
            <person name="Koll F."/>
            <person name="Le Moue A."/>
            <person name="Lepere C."/>
            <person name="Malinsky S."/>
            <person name="Nowacki M."/>
            <person name="Nowak J.K."/>
            <person name="Plattner H."/>
            <person name="Poulain J."/>
            <person name="Ruiz F."/>
            <person name="Serrano V."/>
            <person name="Zagulski M."/>
            <person name="Dessen P."/>
            <person name="Betermier M."/>
            <person name="Weissenbach J."/>
            <person name="Scarpelli C."/>
            <person name="Schachter V."/>
            <person name="Sperling L."/>
            <person name="Meyer E."/>
            <person name="Cohen J."/>
            <person name="Wincker P."/>
        </authorList>
    </citation>
    <scope>NUCLEOTIDE SEQUENCE [LARGE SCALE GENOMIC DNA]</scope>
    <source>
        <strain evidence="2 3">Stock d4-2</strain>
    </source>
</reference>